<keyword evidence="2" id="KW-1185">Reference proteome</keyword>
<dbReference type="EMBL" id="KL197717">
    <property type="protein sequence ID" value="KDQ58579.1"/>
    <property type="molecule type" value="Genomic_DNA"/>
</dbReference>
<name>A0A067PV38_9AGAM</name>
<reference evidence="2" key="1">
    <citation type="journal article" date="2014" name="Proc. Natl. Acad. Sci. U.S.A.">
        <title>Extensive sampling of basidiomycete genomes demonstrates inadequacy of the white-rot/brown-rot paradigm for wood decay fungi.</title>
        <authorList>
            <person name="Riley R."/>
            <person name="Salamov A.A."/>
            <person name="Brown D.W."/>
            <person name="Nagy L.G."/>
            <person name="Floudas D."/>
            <person name="Held B.W."/>
            <person name="Levasseur A."/>
            <person name="Lombard V."/>
            <person name="Morin E."/>
            <person name="Otillar R."/>
            <person name="Lindquist E.A."/>
            <person name="Sun H."/>
            <person name="LaButti K.M."/>
            <person name="Schmutz J."/>
            <person name="Jabbour D."/>
            <person name="Luo H."/>
            <person name="Baker S.E."/>
            <person name="Pisabarro A.G."/>
            <person name="Walton J.D."/>
            <person name="Blanchette R.A."/>
            <person name="Henrissat B."/>
            <person name="Martin F."/>
            <person name="Cullen D."/>
            <person name="Hibbett D.S."/>
            <person name="Grigoriev I.V."/>
        </authorList>
    </citation>
    <scope>NUCLEOTIDE SEQUENCE [LARGE SCALE GENOMIC DNA]</scope>
    <source>
        <strain evidence="2">MUCL 33604</strain>
    </source>
</reference>
<organism evidence="1 2">
    <name type="scientific">Jaapia argillacea MUCL 33604</name>
    <dbReference type="NCBI Taxonomy" id="933084"/>
    <lineage>
        <taxon>Eukaryota</taxon>
        <taxon>Fungi</taxon>
        <taxon>Dikarya</taxon>
        <taxon>Basidiomycota</taxon>
        <taxon>Agaricomycotina</taxon>
        <taxon>Agaricomycetes</taxon>
        <taxon>Agaricomycetidae</taxon>
        <taxon>Jaapiales</taxon>
        <taxon>Jaapiaceae</taxon>
        <taxon>Jaapia</taxon>
    </lineage>
</organism>
<dbReference type="HOGENOM" id="CLU_842155_0_0_1"/>
<dbReference type="AlphaFoldDB" id="A0A067PV38"/>
<dbReference type="InParanoid" id="A0A067PV38"/>
<accession>A0A067PV38</accession>
<protein>
    <submittedName>
        <fullName evidence="1">Uncharacterized protein</fullName>
    </submittedName>
</protein>
<dbReference type="Proteomes" id="UP000027265">
    <property type="component" value="Unassembled WGS sequence"/>
</dbReference>
<proteinExistence type="predicted"/>
<sequence length="274" mass="30886">MANIFFEDKTPVPSTDYPFLYDLTNTVRDHLLTSQLTAGILSDIFKESYAGDQEPPSLDEFRRCFAEHSPKLKIVFTSRGGFDDVGKMVWGRIYTFSIPDAEQQGNHGEIDTEDRCDATNTVVDEPPFRCPTIYINRRLVYFMFQAPLFGGRVYVDFQKGNLYEILLISFQLPAHHKPTRFVLNTPNIIRETLSSISRDKIQPLQADPNYGPVRGPSEDVVVNEPLAVPRSSPHIKKWNGFVRVLTGGDIVIGTPPELPMPMEQNGAAPSIVRI</sequence>
<evidence type="ECO:0000313" key="2">
    <source>
        <dbReference type="Proteomes" id="UP000027265"/>
    </source>
</evidence>
<gene>
    <name evidence="1" type="ORF">JAAARDRAFT_46996</name>
</gene>
<evidence type="ECO:0000313" key="1">
    <source>
        <dbReference type="EMBL" id="KDQ58579.1"/>
    </source>
</evidence>